<protein>
    <recommendedName>
        <fullName evidence="6">S-protein homolog</fullName>
    </recommendedName>
</protein>
<evidence type="ECO:0000313" key="8">
    <source>
        <dbReference type="Proteomes" id="UP000827721"/>
    </source>
</evidence>
<reference evidence="7 8" key="1">
    <citation type="submission" date="2021-02" db="EMBL/GenBank/DDBJ databases">
        <title>Plant Genome Project.</title>
        <authorList>
            <person name="Zhang R.-G."/>
        </authorList>
    </citation>
    <scope>NUCLEOTIDE SEQUENCE [LARGE SCALE GENOMIC DNA]</scope>
    <source>
        <tissue evidence="7">Leaves</tissue>
    </source>
</reference>
<sequence>MSPFKTYAVLFILALATSISPVVLSFEVFIFNILGTDATLTVHCKSTDQDLGTHVLEREAHFNWDFKIGKGSPAIYDCDLSYDKITGHFTMFNEQRDALRCGDEKCLWKVQQDGMFLYIKEHDAYEKQFSWP</sequence>
<evidence type="ECO:0000256" key="4">
    <source>
        <dbReference type="ARBA" id="ARBA00022525"/>
    </source>
</evidence>
<dbReference type="Pfam" id="PF05938">
    <property type="entry name" value="Self-incomp_S1"/>
    <property type="match status" value="1"/>
</dbReference>
<accession>A0ABQ8I8X7</accession>
<dbReference type="EMBL" id="JAFEMO010000003">
    <property type="protein sequence ID" value="KAH7573097.1"/>
    <property type="molecule type" value="Genomic_DNA"/>
</dbReference>
<dbReference type="InterPro" id="IPR010264">
    <property type="entry name" value="Self-incomp_S1"/>
</dbReference>
<dbReference type="PANTHER" id="PTHR31232">
    <property type="match status" value="1"/>
</dbReference>
<evidence type="ECO:0000313" key="7">
    <source>
        <dbReference type="EMBL" id="KAH7573097.1"/>
    </source>
</evidence>
<evidence type="ECO:0000256" key="5">
    <source>
        <dbReference type="ARBA" id="ARBA00022729"/>
    </source>
</evidence>
<comment type="similarity">
    <text evidence="2 6">Belongs to the plant self-incompatibility (S1) protein family.</text>
</comment>
<comment type="subcellular location">
    <subcellularLocation>
        <location evidence="1 6">Secreted</location>
    </subcellularLocation>
</comment>
<dbReference type="Proteomes" id="UP000827721">
    <property type="component" value="Unassembled WGS sequence"/>
</dbReference>
<evidence type="ECO:0000256" key="6">
    <source>
        <dbReference type="RuleBase" id="RU367044"/>
    </source>
</evidence>
<keyword evidence="8" id="KW-1185">Reference proteome</keyword>
<gene>
    <name evidence="7" type="ORF">JRO89_XS03G0068300</name>
</gene>
<keyword evidence="4 6" id="KW-0964">Secreted</keyword>
<proteinExistence type="inferred from homology"/>
<name>A0ABQ8I8X7_9ROSI</name>
<keyword evidence="3 6" id="KW-0713">Self-incompatibility</keyword>
<evidence type="ECO:0000256" key="1">
    <source>
        <dbReference type="ARBA" id="ARBA00004613"/>
    </source>
</evidence>
<comment type="caution">
    <text evidence="7">The sequence shown here is derived from an EMBL/GenBank/DDBJ whole genome shotgun (WGS) entry which is preliminary data.</text>
</comment>
<dbReference type="PANTHER" id="PTHR31232:SF90">
    <property type="entry name" value="S-PROTEIN HOMOLOG"/>
    <property type="match status" value="1"/>
</dbReference>
<evidence type="ECO:0000256" key="2">
    <source>
        <dbReference type="ARBA" id="ARBA00005581"/>
    </source>
</evidence>
<keyword evidence="5" id="KW-0732">Signal</keyword>
<organism evidence="7 8">
    <name type="scientific">Xanthoceras sorbifolium</name>
    <dbReference type="NCBI Taxonomy" id="99658"/>
    <lineage>
        <taxon>Eukaryota</taxon>
        <taxon>Viridiplantae</taxon>
        <taxon>Streptophyta</taxon>
        <taxon>Embryophyta</taxon>
        <taxon>Tracheophyta</taxon>
        <taxon>Spermatophyta</taxon>
        <taxon>Magnoliopsida</taxon>
        <taxon>eudicotyledons</taxon>
        <taxon>Gunneridae</taxon>
        <taxon>Pentapetalae</taxon>
        <taxon>rosids</taxon>
        <taxon>malvids</taxon>
        <taxon>Sapindales</taxon>
        <taxon>Sapindaceae</taxon>
        <taxon>Xanthoceroideae</taxon>
        <taxon>Xanthoceras</taxon>
    </lineage>
</organism>
<evidence type="ECO:0000256" key="3">
    <source>
        <dbReference type="ARBA" id="ARBA00022471"/>
    </source>
</evidence>